<dbReference type="Pfam" id="PF10609">
    <property type="entry name" value="ParA"/>
    <property type="match status" value="1"/>
</dbReference>
<organism evidence="3 4">
    <name type="scientific">Stagnihabitans tardus</name>
    <dbReference type="NCBI Taxonomy" id="2699202"/>
    <lineage>
        <taxon>Bacteria</taxon>
        <taxon>Pseudomonadati</taxon>
        <taxon>Pseudomonadota</taxon>
        <taxon>Alphaproteobacteria</taxon>
        <taxon>Rhodobacterales</taxon>
        <taxon>Paracoccaceae</taxon>
        <taxon>Stagnihabitans</taxon>
    </lineage>
</organism>
<dbReference type="PANTHER" id="PTHR32309">
    <property type="entry name" value="TYROSINE-PROTEIN KINASE"/>
    <property type="match status" value="1"/>
</dbReference>
<evidence type="ECO:0000256" key="1">
    <source>
        <dbReference type="ARBA" id="ARBA00022741"/>
    </source>
</evidence>
<accession>A0AAE4YGF8</accession>
<dbReference type="InterPro" id="IPR050445">
    <property type="entry name" value="Bact_polysacc_biosynth/exp"/>
</dbReference>
<dbReference type="SUPFAM" id="SSF52540">
    <property type="entry name" value="P-loop containing nucleoside triphosphate hydrolases"/>
    <property type="match status" value="1"/>
</dbReference>
<proteinExistence type="predicted"/>
<sequence length="266" mass="28841">MERLEAAMVKARAARKTALARRAPQAAPAVELDVAPLPPVLIGPELARRQRLGALLGPGPATPHDILRSRVVRQMGEKGWRRLAVTSATGQCGKSTLALNLALSLARYGQFRIMTLDFDLRRPALARLLELRQPPEIAGLLAGGKLADHGFSFGTNLCLVPNGRPVLQSAEILQDAATQATLERLEAEWKPDILIFDLPPIQGNDDALGFLPHVDCALIVAAAEETTLPQLDRCEAEVGQLTNVLGVVLNKCRYADRSTGFDQSYY</sequence>
<dbReference type="GO" id="GO:0005524">
    <property type="term" value="F:ATP binding"/>
    <property type="evidence" value="ECO:0007669"/>
    <property type="project" value="UniProtKB-KW"/>
</dbReference>
<dbReference type="EMBL" id="JAABNR010000029">
    <property type="protein sequence ID" value="NBZ89669.1"/>
    <property type="molecule type" value="Genomic_DNA"/>
</dbReference>
<dbReference type="InterPro" id="IPR033756">
    <property type="entry name" value="YlxH/NBP35"/>
</dbReference>
<gene>
    <name evidence="3" type="ORF">GV832_18940</name>
</gene>
<dbReference type="AlphaFoldDB" id="A0AAE4YGF8"/>
<dbReference type="Gene3D" id="3.40.50.300">
    <property type="entry name" value="P-loop containing nucleotide triphosphate hydrolases"/>
    <property type="match status" value="1"/>
</dbReference>
<dbReference type="PANTHER" id="PTHR32309:SF31">
    <property type="entry name" value="CAPSULAR EXOPOLYSACCHARIDE FAMILY"/>
    <property type="match status" value="1"/>
</dbReference>
<name>A0AAE4YGF8_9RHOB</name>
<evidence type="ECO:0000313" key="3">
    <source>
        <dbReference type="EMBL" id="NBZ89669.1"/>
    </source>
</evidence>
<dbReference type="Proteomes" id="UP001193501">
    <property type="component" value="Unassembled WGS sequence"/>
</dbReference>
<evidence type="ECO:0000256" key="2">
    <source>
        <dbReference type="ARBA" id="ARBA00022840"/>
    </source>
</evidence>
<keyword evidence="2" id="KW-0067">ATP-binding</keyword>
<keyword evidence="4" id="KW-1185">Reference proteome</keyword>
<reference evidence="3" key="1">
    <citation type="submission" date="2020-01" db="EMBL/GenBank/DDBJ databases">
        <authorList>
            <person name="Chen W.-M."/>
        </authorList>
    </citation>
    <scope>NUCLEOTIDE SEQUENCE</scope>
    <source>
        <strain evidence="3">CYK-10</strain>
    </source>
</reference>
<dbReference type="RefSeq" id="WP_168776468.1">
    <property type="nucleotide sequence ID" value="NZ_JAABNR010000029.1"/>
</dbReference>
<evidence type="ECO:0000313" key="4">
    <source>
        <dbReference type="Proteomes" id="UP001193501"/>
    </source>
</evidence>
<protein>
    <submittedName>
        <fullName evidence="3">P-loop NTPase</fullName>
    </submittedName>
</protein>
<keyword evidence="1" id="KW-0547">Nucleotide-binding</keyword>
<comment type="caution">
    <text evidence="3">The sequence shown here is derived from an EMBL/GenBank/DDBJ whole genome shotgun (WGS) entry which is preliminary data.</text>
</comment>
<dbReference type="InterPro" id="IPR027417">
    <property type="entry name" value="P-loop_NTPase"/>
</dbReference>